<evidence type="ECO:0000256" key="3">
    <source>
        <dbReference type="ARBA" id="ARBA00022729"/>
    </source>
</evidence>
<feature type="transmembrane region" description="Helical" evidence="9">
    <location>
        <begin position="246"/>
        <end position="268"/>
    </location>
</feature>
<evidence type="ECO:0000256" key="2">
    <source>
        <dbReference type="ARBA" id="ARBA00022475"/>
    </source>
</evidence>
<dbReference type="InterPro" id="IPR013106">
    <property type="entry name" value="Ig_V-set"/>
</dbReference>
<dbReference type="InterPro" id="IPR007110">
    <property type="entry name" value="Ig-like_dom"/>
</dbReference>
<evidence type="ECO:0000259" key="11">
    <source>
        <dbReference type="PROSITE" id="PS50835"/>
    </source>
</evidence>
<dbReference type="SMART" id="SM00406">
    <property type="entry name" value="IGv"/>
    <property type="match status" value="2"/>
</dbReference>
<dbReference type="PANTHER" id="PTHR19433:SF127">
    <property type="entry name" value="NITR9"/>
    <property type="match status" value="1"/>
</dbReference>
<evidence type="ECO:0000256" key="5">
    <source>
        <dbReference type="ARBA" id="ARBA00023136"/>
    </source>
</evidence>
<keyword evidence="2" id="KW-1003">Cell membrane</keyword>
<evidence type="ECO:0000256" key="10">
    <source>
        <dbReference type="SAM" id="SignalP"/>
    </source>
</evidence>
<dbReference type="GO" id="GO:0009617">
    <property type="term" value="P:response to bacterium"/>
    <property type="evidence" value="ECO:0007669"/>
    <property type="project" value="TreeGrafter"/>
</dbReference>
<dbReference type="Proteomes" id="UP000283210">
    <property type="component" value="Chromosome 10"/>
</dbReference>
<keyword evidence="4" id="KW-0391">Immunity</keyword>
<feature type="compositionally biased region" description="Acidic residues" evidence="8">
    <location>
        <begin position="285"/>
        <end position="306"/>
    </location>
</feature>
<dbReference type="InterPro" id="IPR003599">
    <property type="entry name" value="Ig_sub"/>
</dbReference>
<dbReference type="SMART" id="SM00408">
    <property type="entry name" value="IGc2"/>
    <property type="match status" value="1"/>
</dbReference>
<evidence type="ECO:0000256" key="1">
    <source>
        <dbReference type="ARBA" id="ARBA00004236"/>
    </source>
</evidence>
<keyword evidence="6" id="KW-1015">Disulfide bond</keyword>
<dbReference type="SUPFAM" id="SSF48726">
    <property type="entry name" value="Immunoglobulin"/>
    <property type="match status" value="2"/>
</dbReference>
<feature type="region of interest" description="Disordered" evidence="8">
    <location>
        <begin position="282"/>
        <end position="306"/>
    </location>
</feature>
<sequence>MIRGLSAFILLHVFTVVQNRDLLEQISAELGGNVTLTCLISGVDNGLFFWYKFQYGYKFQKLCSGNFGKIKLNQQFDNPRFNIVHVGNMYSLNIRHVRKDDEGTYFCQAGAAYKLCFISGSQLVVKDSKKMPKPFFVNQSLNVEAVFLGQSVNLLCSVLINTNNNSDQCSGKHRVYWYRTGSVSHQHLIYTTSSSCDVQKGRICVHNLTKTIRNLSDSGVYYCAVVSCGQIQFGEGTRVQIKQLCLPAIIIGTLLACSTLVNIILIVIKIKQQCDYCKELKASDPVDEDGSSEDEGNDLDGEEDGQ</sequence>
<dbReference type="InterPro" id="IPR052051">
    <property type="entry name" value="TCR_complex_component"/>
</dbReference>
<feature type="domain" description="Ig-like" evidence="11">
    <location>
        <begin position="134"/>
        <end position="225"/>
    </location>
</feature>
<evidence type="ECO:0000256" key="7">
    <source>
        <dbReference type="ARBA" id="ARBA00023180"/>
    </source>
</evidence>
<name>A0A3S2MV45_ORYJA</name>
<gene>
    <name evidence="12" type="ORF">OJAV_G00103900</name>
</gene>
<feature type="domain" description="Ig-like" evidence="11">
    <location>
        <begin position="31"/>
        <end position="109"/>
    </location>
</feature>
<dbReference type="PROSITE" id="PS50835">
    <property type="entry name" value="IG_LIKE"/>
    <property type="match status" value="2"/>
</dbReference>
<reference evidence="12 13" key="1">
    <citation type="submission" date="2018-11" db="EMBL/GenBank/DDBJ databases">
        <authorList>
            <person name="Lopez-Roques C."/>
            <person name="Donnadieu C."/>
            <person name="Bouchez O."/>
            <person name="Klopp C."/>
            <person name="Cabau C."/>
            <person name="Zahm M."/>
        </authorList>
    </citation>
    <scope>NUCLEOTIDE SEQUENCE [LARGE SCALE GENOMIC DNA]</scope>
    <source>
        <strain evidence="12">RS831</strain>
        <tissue evidence="12">Whole body</tissue>
    </source>
</reference>
<accession>A0A3S2MV45</accession>
<organism evidence="12 13">
    <name type="scientific">Oryzias javanicus</name>
    <name type="common">Javanese ricefish</name>
    <name type="synonym">Aplocheilus javanicus</name>
    <dbReference type="NCBI Taxonomy" id="123683"/>
    <lineage>
        <taxon>Eukaryota</taxon>
        <taxon>Metazoa</taxon>
        <taxon>Chordata</taxon>
        <taxon>Craniata</taxon>
        <taxon>Vertebrata</taxon>
        <taxon>Euteleostomi</taxon>
        <taxon>Actinopterygii</taxon>
        <taxon>Neopterygii</taxon>
        <taxon>Teleostei</taxon>
        <taxon>Neoteleostei</taxon>
        <taxon>Acanthomorphata</taxon>
        <taxon>Ovalentaria</taxon>
        <taxon>Atherinomorphae</taxon>
        <taxon>Beloniformes</taxon>
        <taxon>Adrianichthyidae</taxon>
        <taxon>Oryziinae</taxon>
        <taxon>Oryzias</taxon>
    </lineage>
</organism>
<keyword evidence="9" id="KW-1133">Transmembrane helix</keyword>
<dbReference type="GO" id="GO:0005886">
    <property type="term" value="C:plasma membrane"/>
    <property type="evidence" value="ECO:0007669"/>
    <property type="project" value="UniProtKB-SubCell"/>
</dbReference>
<feature type="chain" id="PRO_5018747456" description="Ig-like domain-containing protein" evidence="10">
    <location>
        <begin position="20"/>
        <end position="306"/>
    </location>
</feature>
<reference evidence="12 13" key="2">
    <citation type="submission" date="2019-01" db="EMBL/GenBank/DDBJ databases">
        <title>A chromosome length genome reference of the Java medaka (oryzias javanicus).</title>
        <authorList>
            <person name="Herpin A."/>
            <person name="Takehana Y."/>
            <person name="Naruse K."/>
            <person name="Ansai S."/>
            <person name="Kawaguchi M."/>
        </authorList>
    </citation>
    <scope>NUCLEOTIDE SEQUENCE [LARGE SCALE GENOMIC DNA]</scope>
    <source>
        <strain evidence="12">RS831</strain>
        <tissue evidence="12">Whole body</tissue>
    </source>
</reference>
<feature type="signal peptide" evidence="10">
    <location>
        <begin position="1"/>
        <end position="19"/>
    </location>
</feature>
<keyword evidence="5 9" id="KW-0472">Membrane</keyword>
<dbReference type="InterPro" id="IPR036179">
    <property type="entry name" value="Ig-like_dom_sf"/>
</dbReference>
<evidence type="ECO:0000313" key="12">
    <source>
        <dbReference type="EMBL" id="RVE67539.1"/>
    </source>
</evidence>
<dbReference type="OrthoDB" id="8947657at2759"/>
<dbReference type="EMBL" id="CM012446">
    <property type="protein sequence ID" value="RVE67539.1"/>
    <property type="molecule type" value="Genomic_DNA"/>
</dbReference>
<dbReference type="Gene3D" id="2.60.40.10">
    <property type="entry name" value="Immunoglobulins"/>
    <property type="match status" value="2"/>
</dbReference>
<dbReference type="AlphaFoldDB" id="A0A3S2MV45"/>
<evidence type="ECO:0000256" key="4">
    <source>
        <dbReference type="ARBA" id="ARBA00022859"/>
    </source>
</evidence>
<protein>
    <recommendedName>
        <fullName evidence="11">Ig-like domain-containing protein</fullName>
    </recommendedName>
</protein>
<evidence type="ECO:0000256" key="9">
    <source>
        <dbReference type="SAM" id="Phobius"/>
    </source>
</evidence>
<dbReference type="CDD" id="cd00099">
    <property type="entry name" value="IgV"/>
    <property type="match status" value="2"/>
</dbReference>
<evidence type="ECO:0000256" key="8">
    <source>
        <dbReference type="SAM" id="MobiDB-lite"/>
    </source>
</evidence>
<keyword evidence="13" id="KW-1185">Reference proteome</keyword>
<dbReference type="SMART" id="SM00409">
    <property type="entry name" value="IG"/>
    <property type="match status" value="2"/>
</dbReference>
<dbReference type="Pfam" id="PF07686">
    <property type="entry name" value="V-set"/>
    <property type="match status" value="2"/>
</dbReference>
<keyword evidence="7" id="KW-0325">Glycoprotein</keyword>
<dbReference type="GO" id="GO:0002376">
    <property type="term" value="P:immune system process"/>
    <property type="evidence" value="ECO:0007669"/>
    <property type="project" value="UniProtKB-KW"/>
</dbReference>
<evidence type="ECO:0000313" key="13">
    <source>
        <dbReference type="Proteomes" id="UP000283210"/>
    </source>
</evidence>
<keyword evidence="3 10" id="KW-0732">Signal</keyword>
<dbReference type="OMA" id="ADKTRCG"/>
<dbReference type="InterPro" id="IPR013783">
    <property type="entry name" value="Ig-like_fold"/>
</dbReference>
<comment type="subcellular location">
    <subcellularLocation>
        <location evidence="1">Cell membrane</location>
    </subcellularLocation>
</comment>
<evidence type="ECO:0000256" key="6">
    <source>
        <dbReference type="ARBA" id="ARBA00023157"/>
    </source>
</evidence>
<dbReference type="InterPro" id="IPR003598">
    <property type="entry name" value="Ig_sub2"/>
</dbReference>
<proteinExistence type="predicted"/>
<dbReference type="PANTHER" id="PTHR19433">
    <property type="entry name" value="T-CELL RECEPTOR ALPHA CHAIN V REGION-RELATED"/>
    <property type="match status" value="1"/>
</dbReference>
<keyword evidence="9" id="KW-0812">Transmembrane</keyword>